<evidence type="ECO:0000313" key="2">
    <source>
        <dbReference type="EMBL" id="CAB4542516.1"/>
    </source>
</evidence>
<dbReference type="InterPro" id="IPR059125">
    <property type="entry name" value="Ferritin_actino"/>
</dbReference>
<dbReference type="SUPFAM" id="SSF47240">
    <property type="entry name" value="Ferritin-like"/>
    <property type="match status" value="1"/>
</dbReference>
<proteinExistence type="predicted"/>
<evidence type="ECO:0000259" key="1">
    <source>
        <dbReference type="Pfam" id="PF13794"/>
    </source>
</evidence>
<sequence length="226" mass="24238">MATDAHGDFEADPQRQAVIDLLGVLAYGELSGFEQLAADAGRAPDLGDKAEIAQLAAAELRHFELLRERLTQMGSDVADAMEPFVRAVGIFHESTAPADWLEGVVKAYVGNGIAVDFYREVSVLVDESTRELVLEVLSDTGQAEFAVDRVRRAIAADPIVAGRLALWGRRIVGEALAQAQQVISRRPALADLMLGGSGFDVVAVSEVFNRITAQHTRRMAALGLAA</sequence>
<protein>
    <submittedName>
        <fullName evidence="3">Unannotated protein</fullName>
    </submittedName>
</protein>
<gene>
    <name evidence="2" type="ORF">UFOPK1446_00484</name>
    <name evidence="3" type="ORF">UFOPK2938_00404</name>
</gene>
<reference evidence="3" key="1">
    <citation type="submission" date="2020-05" db="EMBL/GenBank/DDBJ databases">
        <authorList>
            <person name="Chiriac C."/>
            <person name="Salcher M."/>
            <person name="Ghai R."/>
            <person name="Kavagutti S V."/>
        </authorList>
    </citation>
    <scope>NUCLEOTIDE SEQUENCE</scope>
</reference>
<dbReference type="InterPro" id="IPR009078">
    <property type="entry name" value="Ferritin-like_SF"/>
</dbReference>
<name>A0A6J6VWK8_9ZZZZ</name>
<dbReference type="EMBL" id="CAEZSO010000078">
    <property type="protein sequence ID" value="CAB4542516.1"/>
    <property type="molecule type" value="Genomic_DNA"/>
</dbReference>
<feature type="domain" description="Ferritin-like" evidence="1">
    <location>
        <begin position="15"/>
        <end position="196"/>
    </location>
</feature>
<dbReference type="Gene3D" id="1.20.1260.10">
    <property type="match status" value="1"/>
</dbReference>
<accession>A0A6J6VWK8</accession>
<dbReference type="CDD" id="cd00657">
    <property type="entry name" value="Ferritin_like"/>
    <property type="match status" value="1"/>
</dbReference>
<dbReference type="Pfam" id="PF13794">
    <property type="entry name" value="MiaE_2"/>
    <property type="match status" value="1"/>
</dbReference>
<evidence type="ECO:0000313" key="3">
    <source>
        <dbReference type="EMBL" id="CAB4775746.1"/>
    </source>
</evidence>
<dbReference type="AlphaFoldDB" id="A0A6J6VWK8"/>
<dbReference type="InterPro" id="IPR012347">
    <property type="entry name" value="Ferritin-like"/>
</dbReference>
<organism evidence="3">
    <name type="scientific">freshwater metagenome</name>
    <dbReference type="NCBI Taxonomy" id="449393"/>
    <lineage>
        <taxon>unclassified sequences</taxon>
        <taxon>metagenomes</taxon>
        <taxon>ecological metagenomes</taxon>
    </lineage>
</organism>
<dbReference type="EMBL" id="CAEZZX010000058">
    <property type="protein sequence ID" value="CAB4775746.1"/>
    <property type="molecule type" value="Genomic_DNA"/>
</dbReference>